<accession>A0A9X3MLV8</accession>
<evidence type="ECO:0000313" key="3">
    <source>
        <dbReference type="Proteomes" id="UP001149140"/>
    </source>
</evidence>
<protein>
    <submittedName>
        <fullName evidence="2">Uncharacterized protein</fullName>
    </submittedName>
</protein>
<name>A0A9X3MLV8_9ACTN</name>
<comment type="caution">
    <text evidence="2">The sequence shown here is derived from an EMBL/GenBank/DDBJ whole genome shotgun (WGS) entry which is preliminary data.</text>
</comment>
<gene>
    <name evidence="2" type="ORF">OM076_00840</name>
</gene>
<dbReference type="AlphaFoldDB" id="A0A9X3MLV8"/>
<sequence length="189" mass="20523">MFGVLMSLDPAVAALAGFLMLDQNLGAHELLAIAILMVASRGAGSLSHRQRSRQSVRKCPTSARREGSSFSTTPTTHGRTDMAFGQTQTKNLEIKFVNKTDLTLFIPETGHRVKNPGALEGWNDMTLGGSITNLKPGQSRSVVQTVSVKQDDDIEMEIHYSAPSGRDFTQLFSGLNTNDKLAVLSLTHH</sequence>
<evidence type="ECO:0000256" key="1">
    <source>
        <dbReference type="SAM" id="MobiDB-lite"/>
    </source>
</evidence>
<reference evidence="2" key="1">
    <citation type="submission" date="2022-10" db="EMBL/GenBank/DDBJ databases">
        <title>The WGS of Solirubrobacter ginsenosidimutans DSM 21036.</title>
        <authorList>
            <person name="Jiang Z."/>
        </authorList>
    </citation>
    <scope>NUCLEOTIDE SEQUENCE</scope>
    <source>
        <strain evidence="2">DSM 21036</strain>
    </source>
</reference>
<keyword evidence="3" id="KW-1185">Reference proteome</keyword>
<dbReference type="RefSeq" id="WP_270037392.1">
    <property type="nucleotide sequence ID" value="NZ_JAPDOD010000001.1"/>
</dbReference>
<dbReference type="Proteomes" id="UP001149140">
    <property type="component" value="Unassembled WGS sequence"/>
</dbReference>
<feature type="region of interest" description="Disordered" evidence="1">
    <location>
        <begin position="46"/>
        <end position="84"/>
    </location>
</feature>
<dbReference type="EMBL" id="JAPDOD010000001">
    <property type="protein sequence ID" value="MDA0158794.1"/>
    <property type="molecule type" value="Genomic_DNA"/>
</dbReference>
<feature type="compositionally biased region" description="Polar residues" evidence="1">
    <location>
        <begin position="68"/>
        <end position="77"/>
    </location>
</feature>
<proteinExistence type="predicted"/>
<evidence type="ECO:0000313" key="2">
    <source>
        <dbReference type="EMBL" id="MDA0158794.1"/>
    </source>
</evidence>
<organism evidence="2 3">
    <name type="scientific">Solirubrobacter ginsenosidimutans</name>
    <dbReference type="NCBI Taxonomy" id="490573"/>
    <lineage>
        <taxon>Bacteria</taxon>
        <taxon>Bacillati</taxon>
        <taxon>Actinomycetota</taxon>
        <taxon>Thermoleophilia</taxon>
        <taxon>Solirubrobacterales</taxon>
        <taxon>Solirubrobacteraceae</taxon>
        <taxon>Solirubrobacter</taxon>
    </lineage>
</organism>